<sequence length="231" mass="25624">MTDAPPFHVGLTPERVTDTAVELTRETHLMTWSIRDLAGRLGVAPSVIYHHVGGKDLLCRRVVERMLRRIELPPSDLSWQEWFRALLSSAGPTAAEYPGAAKWMLMHGPTLPAVLPVLEAGIAVLRRAGFADKTDFAYALLLNNAMLTVSMGDDRLQHEGDGPRDHSAMMAEFEQLHAASDEVRAMGQHFIRPFAEGGETAALMRWAYYRFVVDASIAGLDVVLRSFDAER</sequence>
<name>A0ABP7BI34_9MICO</name>
<evidence type="ECO:0000256" key="1">
    <source>
        <dbReference type="ARBA" id="ARBA00023125"/>
    </source>
</evidence>
<proteinExistence type="predicted"/>
<dbReference type="CDD" id="cd00093">
    <property type="entry name" value="HTH_XRE"/>
    <property type="match status" value="1"/>
</dbReference>
<dbReference type="InterPro" id="IPR009057">
    <property type="entry name" value="Homeodomain-like_sf"/>
</dbReference>
<dbReference type="Proteomes" id="UP001410795">
    <property type="component" value="Unassembled WGS sequence"/>
</dbReference>
<evidence type="ECO:0000313" key="5">
    <source>
        <dbReference type="Proteomes" id="UP001410795"/>
    </source>
</evidence>
<evidence type="ECO:0000259" key="3">
    <source>
        <dbReference type="PROSITE" id="PS50977"/>
    </source>
</evidence>
<dbReference type="PROSITE" id="PS50977">
    <property type="entry name" value="HTH_TETR_2"/>
    <property type="match status" value="1"/>
</dbReference>
<dbReference type="EMBL" id="BAAAYV010000011">
    <property type="protein sequence ID" value="GAA3661281.1"/>
    <property type="molecule type" value="Genomic_DNA"/>
</dbReference>
<dbReference type="InterPro" id="IPR001647">
    <property type="entry name" value="HTH_TetR"/>
</dbReference>
<keyword evidence="1 2" id="KW-0238">DNA-binding</keyword>
<dbReference type="SUPFAM" id="SSF48498">
    <property type="entry name" value="Tetracyclin repressor-like, C-terminal domain"/>
    <property type="match status" value="1"/>
</dbReference>
<feature type="DNA-binding region" description="H-T-H motif" evidence="2">
    <location>
        <begin position="33"/>
        <end position="52"/>
    </location>
</feature>
<protein>
    <recommendedName>
        <fullName evidence="3">HTH tetR-type domain-containing protein</fullName>
    </recommendedName>
</protein>
<dbReference type="Gene3D" id="1.10.357.10">
    <property type="entry name" value="Tetracycline Repressor, domain 2"/>
    <property type="match status" value="1"/>
</dbReference>
<dbReference type="RefSeq" id="WP_221856150.1">
    <property type="nucleotide sequence ID" value="NZ_BAAAYV010000011.1"/>
</dbReference>
<evidence type="ECO:0000256" key="2">
    <source>
        <dbReference type="PROSITE-ProRule" id="PRU00335"/>
    </source>
</evidence>
<dbReference type="InterPro" id="IPR036271">
    <property type="entry name" value="Tet_transcr_reg_TetR-rel_C_sf"/>
</dbReference>
<dbReference type="InterPro" id="IPR001387">
    <property type="entry name" value="Cro/C1-type_HTH"/>
</dbReference>
<comment type="caution">
    <text evidence="4">The sequence shown here is derived from an EMBL/GenBank/DDBJ whole genome shotgun (WGS) entry which is preliminary data.</text>
</comment>
<evidence type="ECO:0000313" key="4">
    <source>
        <dbReference type="EMBL" id="GAA3661281.1"/>
    </source>
</evidence>
<accession>A0ABP7BI34</accession>
<organism evidence="4 5">
    <name type="scientific">Microbacterium marinilacus</name>
    <dbReference type="NCBI Taxonomy" id="415209"/>
    <lineage>
        <taxon>Bacteria</taxon>
        <taxon>Bacillati</taxon>
        <taxon>Actinomycetota</taxon>
        <taxon>Actinomycetes</taxon>
        <taxon>Micrococcales</taxon>
        <taxon>Microbacteriaceae</taxon>
        <taxon>Microbacterium</taxon>
    </lineage>
</organism>
<feature type="domain" description="HTH tetR-type" evidence="3">
    <location>
        <begin position="10"/>
        <end position="70"/>
    </location>
</feature>
<dbReference type="SUPFAM" id="SSF46689">
    <property type="entry name" value="Homeodomain-like"/>
    <property type="match status" value="1"/>
</dbReference>
<keyword evidence="5" id="KW-1185">Reference proteome</keyword>
<reference evidence="5" key="1">
    <citation type="journal article" date="2019" name="Int. J. Syst. Evol. Microbiol.">
        <title>The Global Catalogue of Microorganisms (GCM) 10K type strain sequencing project: providing services to taxonomists for standard genome sequencing and annotation.</title>
        <authorList>
            <consortium name="The Broad Institute Genomics Platform"/>
            <consortium name="The Broad Institute Genome Sequencing Center for Infectious Disease"/>
            <person name="Wu L."/>
            <person name="Ma J."/>
        </authorList>
    </citation>
    <scope>NUCLEOTIDE SEQUENCE [LARGE SCALE GENOMIC DNA]</scope>
    <source>
        <strain evidence="5">JCM 16546</strain>
    </source>
</reference>
<gene>
    <name evidence="4" type="ORF">GCM10022202_23120</name>
</gene>